<sequence length="1065" mass="112511">MRVVLKLKWLVLALWVLGAVGLMLSAPAMEELVRTKGQITVPEGYSSSVAGQLEKAIGGTGAEEGGEPGMSTVLVFHREGGMSDADLKEVEGALAKLDAEGEKLGVSSVMTHFDIPELKEQMVAEDGSTILSLLTVEAGGREMKEVQDSLYEALEGVSVDHYYTGNWIINEDVIQSSQEGLKKTEFITVGFILVILFLVFRSAAAPLVPLLAVGFTYLVSQSIVAFLVKYADFPLSNFTQIFLVAVLFGIGTDYCILLISRYKEELAHRSDRTEAIVHTYRTAGRTVLFSGLAVLVGFASIGLSTFVLYRSAVAVAVGILILLLALFTLVPVFLALLGNALFWPSKGKLEHKPSKLWDVVGRFSLKRPAWALLILAVIIVPFLTAYKGTISFNSLDEIGERYDSVKGFNIIAEGFGPGESLPTGVIVKSDAPLDTPEGLAALEQASRELSKVEGVKTVRSATRPTGAVLDDFLVADQVQTLDEGLGKSGEGLGEISTGLADASTALNENAPKLAEATDGAAKLVSGTNELKSGVEALSSGLKAIQKGLDDGTVGAQELLSGLTEAQESAEKLAAGGAELLKGYNELGGGLAQLSGGYEAIAAEQGKLAEGLAGVTAGLDSLQEKHPELKQDEAFQQALGALSGMQQGAAALGAQLAELNKSLAGVSAGVAQANKGFAEASAGQSALAEGLSQLAKGLGELKNGISQAAAGQGQIVQQLPGVTQGLGDLAKGQEELKSGFASLGDQLGELTSGLDQSVDGLTQVTDGLSSAGGYLQGLASAPDKTITGWHIPQEAIEDEQFQASLDVYMSPDRKTAKLDVIFESNPYAQDTMAEIEALNAAVKRAFQGTPLSGAEVAIGGVTSMNHDLSTISNSDYSRTVMLMLIGISLILIVLFRSIIIPIYIVASLLVTFYTSLAMTEVIFVRMLGLSGISWAVPFFGFVMLIALGVDYSIFLMDRFKEYKNLDPKQAILEAMKNMGAVIMSAAVILGGTFAAMLPSGVMSLLQIATVVLCGLFLYALVILPLFIPVMVRTFGEANWWPFMAKSDQRGRALNQYATISSNREEH</sequence>
<feature type="domain" description="Membrane transport protein MMPL" evidence="8">
    <location>
        <begin position="752"/>
        <end position="1046"/>
    </location>
</feature>
<evidence type="ECO:0000313" key="10">
    <source>
        <dbReference type="Proteomes" id="UP000267798"/>
    </source>
</evidence>
<keyword evidence="3" id="KW-1003">Cell membrane</keyword>
<comment type="caution">
    <text evidence="9">The sequence shown here is derived from an EMBL/GenBank/DDBJ whole genome shotgun (WGS) entry which is preliminary data.</text>
</comment>
<dbReference type="InterPro" id="IPR050545">
    <property type="entry name" value="Mycobact_MmpL"/>
</dbReference>
<evidence type="ECO:0000256" key="1">
    <source>
        <dbReference type="ARBA" id="ARBA00004651"/>
    </source>
</evidence>
<keyword evidence="10" id="KW-1185">Reference proteome</keyword>
<evidence type="ECO:0000259" key="8">
    <source>
        <dbReference type="Pfam" id="PF03176"/>
    </source>
</evidence>
<dbReference type="Pfam" id="PF03176">
    <property type="entry name" value="MMPL"/>
    <property type="match status" value="2"/>
</dbReference>
<gene>
    <name evidence="9" type="ORF">D3P09_23810</name>
</gene>
<evidence type="ECO:0000256" key="7">
    <source>
        <dbReference type="SAM" id="Phobius"/>
    </source>
</evidence>
<dbReference type="Gene3D" id="1.20.1640.10">
    <property type="entry name" value="Multidrug efflux transporter AcrB transmembrane domain"/>
    <property type="match status" value="2"/>
</dbReference>
<dbReference type="PANTHER" id="PTHR33406">
    <property type="entry name" value="MEMBRANE PROTEIN MJ1562-RELATED"/>
    <property type="match status" value="1"/>
</dbReference>
<dbReference type="Gene3D" id="1.10.287.950">
    <property type="entry name" value="Methyl-accepting chemotaxis protein"/>
    <property type="match status" value="1"/>
</dbReference>
<dbReference type="Proteomes" id="UP000267798">
    <property type="component" value="Unassembled WGS sequence"/>
</dbReference>
<feature type="transmembrane region" description="Helical" evidence="7">
    <location>
        <begin position="1002"/>
        <end position="1026"/>
    </location>
</feature>
<proteinExistence type="inferred from homology"/>
<dbReference type="EMBL" id="QXQB01000006">
    <property type="protein sequence ID" value="RJX37380.1"/>
    <property type="molecule type" value="Genomic_DNA"/>
</dbReference>
<evidence type="ECO:0000256" key="5">
    <source>
        <dbReference type="ARBA" id="ARBA00022989"/>
    </source>
</evidence>
<keyword evidence="4 7" id="KW-0812">Transmembrane</keyword>
<keyword evidence="6 7" id="KW-0472">Membrane</keyword>
<keyword evidence="5 7" id="KW-1133">Transmembrane helix</keyword>
<evidence type="ECO:0000256" key="4">
    <source>
        <dbReference type="ARBA" id="ARBA00022692"/>
    </source>
</evidence>
<comment type="similarity">
    <text evidence="2">Belongs to the resistance-nodulation-cell division (RND) (TC 2.A.6) family. MmpL subfamily.</text>
</comment>
<feature type="transmembrane region" description="Helical" evidence="7">
    <location>
        <begin position="287"/>
        <end position="309"/>
    </location>
</feature>
<feature type="transmembrane region" description="Helical" evidence="7">
    <location>
        <begin position="184"/>
        <end position="200"/>
    </location>
</feature>
<dbReference type="NCBIfam" id="TIGR03057">
    <property type="entry name" value="xxxLxxG_by_4"/>
    <property type="match status" value="1"/>
</dbReference>
<reference evidence="9 10" key="1">
    <citation type="submission" date="2018-09" db="EMBL/GenBank/DDBJ databases">
        <title>Paenibacillus aracenensis nov. sp. isolated from a cave in southern Spain.</title>
        <authorList>
            <person name="Jurado V."/>
            <person name="Gutierrez-Patricio S."/>
            <person name="Gonzalez-Pimentel J.L."/>
            <person name="Miller A.Z."/>
            <person name="Laiz L."/>
            <person name="Saiz-Jimenez C."/>
        </authorList>
    </citation>
    <scope>NUCLEOTIDE SEQUENCE [LARGE SCALE GENOMIC DNA]</scope>
    <source>
        <strain evidence="9 10">JCM 19203</strain>
    </source>
</reference>
<feature type="transmembrane region" description="Helical" evidence="7">
    <location>
        <begin position="976"/>
        <end position="996"/>
    </location>
</feature>
<dbReference type="GO" id="GO:0005886">
    <property type="term" value="C:plasma membrane"/>
    <property type="evidence" value="ECO:0007669"/>
    <property type="project" value="UniProtKB-SubCell"/>
</dbReference>
<evidence type="ECO:0000256" key="6">
    <source>
        <dbReference type="ARBA" id="ARBA00023136"/>
    </source>
</evidence>
<feature type="transmembrane region" description="Helical" evidence="7">
    <location>
        <begin position="240"/>
        <end position="259"/>
    </location>
</feature>
<dbReference type="RefSeq" id="WP_120113935.1">
    <property type="nucleotide sequence ID" value="NZ_QXQB01000006.1"/>
</dbReference>
<feature type="domain" description="Membrane transport protein MMPL" evidence="8">
    <location>
        <begin position="68"/>
        <end position="369"/>
    </location>
</feature>
<dbReference type="InterPro" id="IPR004869">
    <property type="entry name" value="MMPL_dom"/>
</dbReference>
<feature type="transmembrane region" description="Helical" evidence="7">
    <location>
        <begin position="369"/>
        <end position="386"/>
    </location>
</feature>
<protein>
    <submittedName>
        <fullName evidence="9">MMPL family transporter</fullName>
    </submittedName>
</protein>
<feature type="transmembrane region" description="Helical" evidence="7">
    <location>
        <begin position="315"/>
        <end position="342"/>
    </location>
</feature>
<dbReference type="PANTHER" id="PTHR33406:SF6">
    <property type="entry name" value="MEMBRANE PROTEIN YDGH-RELATED"/>
    <property type="match status" value="1"/>
</dbReference>
<comment type="subcellular location">
    <subcellularLocation>
        <location evidence="1">Cell membrane</location>
        <topology evidence="1">Multi-pass membrane protein</topology>
    </subcellularLocation>
</comment>
<feature type="transmembrane region" description="Helical" evidence="7">
    <location>
        <begin position="901"/>
        <end position="927"/>
    </location>
</feature>
<feature type="transmembrane region" description="Helical" evidence="7">
    <location>
        <begin position="207"/>
        <end position="228"/>
    </location>
</feature>
<dbReference type="InterPro" id="IPR023908">
    <property type="entry name" value="xxxLxxG_rpt"/>
</dbReference>
<accession>A0A3A6PBX8</accession>
<dbReference type="OrthoDB" id="9782006at2"/>
<dbReference type="SUPFAM" id="SSF82866">
    <property type="entry name" value="Multidrug efflux transporter AcrB transmembrane domain"/>
    <property type="match status" value="2"/>
</dbReference>
<evidence type="ECO:0000313" key="9">
    <source>
        <dbReference type="EMBL" id="RJX37380.1"/>
    </source>
</evidence>
<evidence type="ECO:0000256" key="3">
    <source>
        <dbReference type="ARBA" id="ARBA00022475"/>
    </source>
</evidence>
<dbReference type="AlphaFoldDB" id="A0A3A6PBX8"/>
<feature type="transmembrane region" description="Helical" evidence="7">
    <location>
        <begin position="875"/>
        <end position="894"/>
    </location>
</feature>
<evidence type="ECO:0000256" key="2">
    <source>
        <dbReference type="ARBA" id="ARBA00010157"/>
    </source>
</evidence>
<feature type="transmembrane region" description="Helical" evidence="7">
    <location>
        <begin position="933"/>
        <end position="955"/>
    </location>
</feature>
<organism evidence="9 10">
    <name type="scientific">Paenibacillus pinisoli</name>
    <dbReference type="NCBI Taxonomy" id="1276110"/>
    <lineage>
        <taxon>Bacteria</taxon>
        <taxon>Bacillati</taxon>
        <taxon>Bacillota</taxon>
        <taxon>Bacilli</taxon>
        <taxon>Bacillales</taxon>
        <taxon>Paenibacillaceae</taxon>
        <taxon>Paenibacillus</taxon>
    </lineage>
</organism>
<name>A0A3A6PBX8_9BACL</name>